<dbReference type="PANTHER" id="PTHR43465">
    <property type="entry name" value="DUF1680 DOMAIN PROTEIN (AFU_ORTHOLOGUE AFUA_1G08910)"/>
    <property type="match status" value="1"/>
</dbReference>
<dbReference type="AlphaFoldDB" id="A0A1G4G935"/>
<dbReference type="Pfam" id="PF07944">
    <property type="entry name" value="Beta-AFase-like_GH127_cat"/>
    <property type="match status" value="1"/>
</dbReference>
<dbReference type="Proteomes" id="UP000178485">
    <property type="component" value="Chromosome i"/>
</dbReference>
<dbReference type="EMBL" id="LT608328">
    <property type="protein sequence ID" value="SCM59066.1"/>
    <property type="molecule type" value="Genomic_DNA"/>
</dbReference>
<accession>A0A1G4G935</accession>
<feature type="domain" description="Non-reducing end beta-L-arabinofuranosidase-like GH127 middle" evidence="2">
    <location>
        <begin position="439"/>
        <end position="530"/>
    </location>
</feature>
<dbReference type="STRING" id="1642646.ING2E5A_2255"/>
<evidence type="ECO:0000259" key="1">
    <source>
        <dbReference type="Pfam" id="PF07944"/>
    </source>
</evidence>
<dbReference type="SUPFAM" id="SSF48208">
    <property type="entry name" value="Six-hairpin glycosidases"/>
    <property type="match status" value="1"/>
</dbReference>
<sequence>MKRISSIITLITVVSLAILVSCSDHKEKEAVRDTMSPLPPGSARLEGFFEQYIQHSINHWNKGDLPYDQFVDFFRNGRPQFALGEMWGKAVRSGSMFYRYTNDPELRQILETTVNDLLTTRRENGSISCVPIENQPEESELWERKYVMLGLEEYYEWVNPDPQVLDALISQADNIISLIGPSPKTEITDVGWSATNIGHEPCHIESSTLLEPFMRLYKWTGEKRFLDFAAYIIESGGTKEYNLFQNALNNVNPWEMAGHYPKAYEMMSLFEGLAEYYRVVGKPEHKEMLMNMFRNIASKEITIIGNGGSDQPYHPYVYGEAWGNTALEQTNPDITRMMETCVGVTWMKFCSQLLRLTGDPAIAGYIEKYAYNGLIGAMKPTGDGFSYVNLLNGSKVTDEGWGWKFDSLQVTCCNLNGPMGLAYIPYVAVMNSDSGPVINLYNRGDFVFETPGKRSGSIAINTDYPVSGKIEVKVALDKSETFTIRLRIPEWSLATTLTVNNGPVEVTPGSYTEISRKWESGDSIRLELDMRCRVIDAPRGSNRAGDNFQAVIYGPVVLARDEQIDSNYDKPVRLASENGFINAVQEKPAAGRSNLQFSVPLEDGGYITMTDYASVDNWNNGMHICTWLPIKEGESHGK</sequence>
<dbReference type="InterPro" id="IPR012878">
    <property type="entry name" value="Beta-AFase-like_GH127_cat"/>
</dbReference>
<dbReference type="GO" id="GO:0005975">
    <property type="term" value="P:carbohydrate metabolic process"/>
    <property type="evidence" value="ECO:0007669"/>
    <property type="project" value="InterPro"/>
</dbReference>
<dbReference type="KEGG" id="pmuc:ING2E5A_2255"/>
<feature type="domain" description="Non-reducing end beta-L-arabinofuranosidase-like GH127 catalytic" evidence="1">
    <location>
        <begin position="84"/>
        <end position="417"/>
    </location>
</feature>
<evidence type="ECO:0000313" key="3">
    <source>
        <dbReference type="EMBL" id="SCM59066.1"/>
    </source>
</evidence>
<evidence type="ECO:0000259" key="2">
    <source>
        <dbReference type="Pfam" id="PF20736"/>
    </source>
</evidence>
<organism evidence="3 4">
    <name type="scientific">Petrimonas mucosa</name>
    <dbReference type="NCBI Taxonomy" id="1642646"/>
    <lineage>
        <taxon>Bacteria</taxon>
        <taxon>Pseudomonadati</taxon>
        <taxon>Bacteroidota</taxon>
        <taxon>Bacteroidia</taxon>
        <taxon>Bacteroidales</taxon>
        <taxon>Dysgonomonadaceae</taxon>
        <taxon>Petrimonas</taxon>
    </lineage>
</organism>
<dbReference type="InterPro" id="IPR008928">
    <property type="entry name" value="6-hairpin_glycosidase_sf"/>
</dbReference>
<protein>
    <recommendedName>
        <fullName evidence="5">Non-reducing end beta-L-arabinofuranosidase</fullName>
    </recommendedName>
</protein>
<dbReference type="InterPro" id="IPR049174">
    <property type="entry name" value="Beta-AFase-like"/>
</dbReference>
<gene>
    <name evidence="3" type="ORF">ING2E5A_2255</name>
</gene>
<dbReference type="Pfam" id="PF20736">
    <property type="entry name" value="Glyco_hydro127M"/>
    <property type="match status" value="1"/>
</dbReference>
<evidence type="ECO:0008006" key="5">
    <source>
        <dbReference type="Google" id="ProtNLM"/>
    </source>
</evidence>
<name>A0A1G4G935_9BACT</name>
<dbReference type="PROSITE" id="PS51257">
    <property type="entry name" value="PROKAR_LIPOPROTEIN"/>
    <property type="match status" value="1"/>
</dbReference>
<dbReference type="PANTHER" id="PTHR43465:SF2">
    <property type="entry name" value="DUF1680 DOMAIN PROTEIN (AFU_ORTHOLOGUE AFUA_1G08910)"/>
    <property type="match status" value="1"/>
</dbReference>
<proteinExistence type="predicted"/>
<dbReference type="RefSeq" id="WP_071137408.1">
    <property type="nucleotide sequence ID" value="NZ_DUQN01000051.1"/>
</dbReference>
<dbReference type="InterPro" id="IPR049046">
    <property type="entry name" value="Beta-AFase-like_GH127_middle"/>
</dbReference>
<evidence type="ECO:0000313" key="4">
    <source>
        <dbReference type="Proteomes" id="UP000178485"/>
    </source>
</evidence>
<keyword evidence="4" id="KW-1185">Reference proteome</keyword>
<reference evidence="3 4" key="1">
    <citation type="submission" date="2016-08" db="EMBL/GenBank/DDBJ databases">
        <authorList>
            <person name="Seilhamer J.J."/>
        </authorList>
    </citation>
    <scope>NUCLEOTIDE SEQUENCE [LARGE SCALE GENOMIC DNA]</scope>
    <source>
        <strain evidence="3">ING2-E5A</strain>
    </source>
</reference>